<evidence type="ECO:0000313" key="3">
    <source>
        <dbReference type="Proteomes" id="UP000023152"/>
    </source>
</evidence>
<sequence>MDKSQNDIIDTQFQKKCSKWKLNKTDYNDILHAKMSEPDVNIFSGRIFFSYYKRYKVAIKELHFDSAQQNEIVNIKKEVNTYFNHKTISRNYYYKEIVLPNTLYLIILMCIFCNIDFVFLDNVINFFGYYQSDEIFASVFQFAENRDLLEVLNGKHKMKQKWVRHCVKELKEIFSNEAKSTSLLKVFHFMIILML</sequence>
<dbReference type="SUPFAM" id="SSF56112">
    <property type="entry name" value="Protein kinase-like (PK-like)"/>
    <property type="match status" value="1"/>
</dbReference>
<organism evidence="2 3">
    <name type="scientific">Reticulomyxa filosa</name>
    <dbReference type="NCBI Taxonomy" id="46433"/>
    <lineage>
        <taxon>Eukaryota</taxon>
        <taxon>Sar</taxon>
        <taxon>Rhizaria</taxon>
        <taxon>Retaria</taxon>
        <taxon>Foraminifera</taxon>
        <taxon>Monothalamids</taxon>
        <taxon>Reticulomyxidae</taxon>
        <taxon>Reticulomyxa</taxon>
    </lineage>
</organism>
<dbReference type="EMBL" id="ASPP01024396">
    <property type="protein sequence ID" value="ETO09062.1"/>
    <property type="molecule type" value="Genomic_DNA"/>
</dbReference>
<proteinExistence type="predicted"/>
<keyword evidence="3" id="KW-1185">Reference proteome</keyword>
<evidence type="ECO:0000313" key="2">
    <source>
        <dbReference type="EMBL" id="ETO09062.1"/>
    </source>
</evidence>
<comment type="caution">
    <text evidence="2">The sequence shown here is derived from an EMBL/GenBank/DDBJ whole genome shotgun (WGS) entry which is preliminary data.</text>
</comment>
<feature type="transmembrane region" description="Helical" evidence="1">
    <location>
        <begin position="102"/>
        <end position="120"/>
    </location>
</feature>
<keyword evidence="1" id="KW-0812">Transmembrane</keyword>
<keyword evidence="1" id="KW-1133">Transmembrane helix</keyword>
<dbReference type="AlphaFoldDB" id="X6M6H3"/>
<dbReference type="InterPro" id="IPR011009">
    <property type="entry name" value="Kinase-like_dom_sf"/>
</dbReference>
<keyword evidence="1" id="KW-0472">Membrane</keyword>
<evidence type="ECO:0000256" key="1">
    <source>
        <dbReference type="SAM" id="Phobius"/>
    </source>
</evidence>
<dbReference type="Proteomes" id="UP000023152">
    <property type="component" value="Unassembled WGS sequence"/>
</dbReference>
<protein>
    <submittedName>
        <fullName evidence="2">Uncharacterized protein</fullName>
    </submittedName>
</protein>
<reference evidence="2 3" key="1">
    <citation type="journal article" date="2013" name="Curr. Biol.">
        <title>The Genome of the Foraminiferan Reticulomyxa filosa.</title>
        <authorList>
            <person name="Glockner G."/>
            <person name="Hulsmann N."/>
            <person name="Schleicher M."/>
            <person name="Noegel A.A."/>
            <person name="Eichinger L."/>
            <person name="Gallinger C."/>
            <person name="Pawlowski J."/>
            <person name="Sierra R."/>
            <person name="Euteneuer U."/>
            <person name="Pillet L."/>
            <person name="Moustafa A."/>
            <person name="Platzer M."/>
            <person name="Groth M."/>
            <person name="Szafranski K."/>
            <person name="Schliwa M."/>
        </authorList>
    </citation>
    <scope>NUCLEOTIDE SEQUENCE [LARGE SCALE GENOMIC DNA]</scope>
</reference>
<gene>
    <name evidence="2" type="ORF">RFI_28327</name>
</gene>
<accession>X6M6H3</accession>
<name>X6M6H3_RETFI</name>